<evidence type="ECO:0000256" key="4">
    <source>
        <dbReference type="SAM" id="MobiDB-lite"/>
    </source>
</evidence>
<comment type="subcellular location">
    <subcellularLocation>
        <location evidence="3">Mitochondrion</location>
    </subcellularLocation>
</comment>
<feature type="compositionally biased region" description="Basic and acidic residues" evidence="4">
    <location>
        <begin position="54"/>
        <end position="76"/>
    </location>
</feature>
<evidence type="ECO:0000256" key="2">
    <source>
        <dbReference type="ARBA" id="ARBA00023157"/>
    </source>
</evidence>
<proteinExistence type="inferred from homology"/>
<feature type="region of interest" description="Disordered" evidence="4">
    <location>
        <begin position="54"/>
        <end position="85"/>
    </location>
</feature>
<evidence type="ECO:0000313" key="5">
    <source>
        <dbReference type="EMBL" id="JAV24742.1"/>
    </source>
</evidence>
<organism evidence="5">
    <name type="scientific">Culex tarsalis</name>
    <name type="common">Encephalitis mosquito</name>
    <dbReference type="NCBI Taxonomy" id="7177"/>
    <lineage>
        <taxon>Eukaryota</taxon>
        <taxon>Metazoa</taxon>
        <taxon>Ecdysozoa</taxon>
        <taxon>Arthropoda</taxon>
        <taxon>Hexapoda</taxon>
        <taxon>Insecta</taxon>
        <taxon>Pterygota</taxon>
        <taxon>Neoptera</taxon>
        <taxon>Endopterygota</taxon>
        <taxon>Diptera</taxon>
        <taxon>Nematocera</taxon>
        <taxon>Culicoidea</taxon>
        <taxon>Culicidae</taxon>
        <taxon>Culicinae</taxon>
        <taxon>Culicini</taxon>
        <taxon>Culex</taxon>
        <taxon>Culex</taxon>
    </lineage>
</organism>
<keyword evidence="3" id="KW-0496">Mitochondrion</keyword>
<dbReference type="InterPro" id="IPR013892">
    <property type="entry name" value="Cyt_c_biogenesis_Cmc1-like"/>
</dbReference>
<evidence type="ECO:0000256" key="3">
    <source>
        <dbReference type="RuleBase" id="RU364104"/>
    </source>
</evidence>
<reference evidence="5" key="1">
    <citation type="submission" date="2017-01" db="EMBL/GenBank/DDBJ databases">
        <title>A deep insight into the sialotranscriptome of adult male and female Cluex tarsalis mosquitoes.</title>
        <authorList>
            <person name="Ribeiro J.M."/>
            <person name="Moreira F."/>
            <person name="Bernard K.A."/>
            <person name="Calvo E."/>
        </authorList>
    </citation>
    <scope>NUCLEOTIDE SEQUENCE</scope>
    <source>
        <strain evidence="5">Kern County</strain>
        <tissue evidence="5">Salivary glands</tissue>
    </source>
</reference>
<dbReference type="EMBL" id="GFDL01010303">
    <property type="protein sequence ID" value="JAV24742.1"/>
    <property type="molecule type" value="Transcribed_RNA"/>
</dbReference>
<evidence type="ECO:0000256" key="1">
    <source>
        <dbReference type="ARBA" id="ARBA00007347"/>
    </source>
</evidence>
<protein>
    <recommendedName>
        <fullName evidence="3">COX assembly mitochondrial protein</fullName>
    </recommendedName>
</protein>
<dbReference type="AlphaFoldDB" id="A0A1Q3FB51"/>
<keyword evidence="2" id="KW-1015">Disulfide bond</keyword>
<comment type="similarity">
    <text evidence="1 3">Belongs to the CMC family.</text>
</comment>
<sequence length="85" mass="10028">MHSDLSPHLHTPECNTLIDLLKKCHEENKFAKFIGVCNTVDQQVVNCLRNERHEKSRVNRQKAAEKQRQVQERMKQFDQQNAKSN</sequence>
<dbReference type="GO" id="GO:0005739">
    <property type="term" value="C:mitochondrion"/>
    <property type="evidence" value="ECO:0007669"/>
    <property type="project" value="UniProtKB-SubCell"/>
</dbReference>
<accession>A0A1Q3FB51</accession>
<name>A0A1Q3FB51_CULTA</name>
<dbReference type="Pfam" id="PF08583">
    <property type="entry name" value="Cmc1"/>
    <property type="match status" value="1"/>
</dbReference>